<evidence type="ECO:0000313" key="2">
    <source>
        <dbReference type="Proteomes" id="UP000180057"/>
    </source>
</evidence>
<dbReference type="AlphaFoldDB" id="A0A1S2M286"/>
<keyword evidence="2" id="KW-1185">Reference proteome</keyword>
<dbReference type="RefSeq" id="WP_071390523.1">
    <property type="nucleotide sequence ID" value="NZ_MLQS01000024.1"/>
</dbReference>
<gene>
    <name evidence="1" type="ORF">BKP45_15080</name>
</gene>
<accession>A0A1S2M286</accession>
<evidence type="ECO:0000313" key="1">
    <source>
        <dbReference type="EMBL" id="OIJ18851.1"/>
    </source>
</evidence>
<reference evidence="1 2" key="1">
    <citation type="submission" date="2016-10" db="EMBL/GenBank/DDBJ databases">
        <title>Draft genome sequences of four alkaliphilic bacteria belonging to the Anaerobacillus genus.</title>
        <authorList>
            <person name="Bassil N.M."/>
            <person name="Lloyd J.R."/>
        </authorList>
    </citation>
    <scope>NUCLEOTIDE SEQUENCE [LARGE SCALE GENOMIC DNA]</scope>
    <source>
        <strain evidence="1 2">DSM 22531</strain>
    </source>
</reference>
<name>A0A1S2M286_9BACI</name>
<organism evidence="1 2">
    <name type="scientific">Anaerobacillus alkalidiazotrophicus</name>
    <dbReference type="NCBI Taxonomy" id="472963"/>
    <lineage>
        <taxon>Bacteria</taxon>
        <taxon>Bacillati</taxon>
        <taxon>Bacillota</taxon>
        <taxon>Bacilli</taxon>
        <taxon>Bacillales</taxon>
        <taxon>Bacillaceae</taxon>
        <taxon>Anaerobacillus</taxon>
    </lineage>
</organism>
<dbReference type="EMBL" id="MLQS01000024">
    <property type="protein sequence ID" value="OIJ18851.1"/>
    <property type="molecule type" value="Genomic_DNA"/>
</dbReference>
<proteinExistence type="predicted"/>
<protein>
    <submittedName>
        <fullName evidence="1">Uncharacterized protein</fullName>
    </submittedName>
</protein>
<dbReference type="Proteomes" id="UP000180057">
    <property type="component" value="Unassembled WGS sequence"/>
</dbReference>
<comment type="caution">
    <text evidence="1">The sequence shown here is derived from an EMBL/GenBank/DDBJ whole genome shotgun (WGS) entry which is preliminary data.</text>
</comment>
<sequence>MKNGFVFEVVANLQRGESLPTSQVDQVIFVEEYTYAAVEEKFIKWTAHENKTRKMKEQNEPINIDIKSIKFLYETVY</sequence>